<dbReference type="SUPFAM" id="SSF47598">
    <property type="entry name" value="Ribbon-helix-helix"/>
    <property type="match status" value="1"/>
</dbReference>
<evidence type="ECO:0000313" key="1">
    <source>
        <dbReference type="EMBL" id="KON30550.1"/>
    </source>
</evidence>
<comment type="caution">
    <text evidence="1">The sequence shown here is derived from an EMBL/GenBank/DDBJ whole genome shotgun (WGS) entry which is preliminary data.</text>
</comment>
<protein>
    <recommendedName>
        <fullName evidence="3">Ribbon-helix-helix protein CopG domain-containing protein</fullName>
    </recommendedName>
</protein>
<proteinExistence type="predicted"/>
<dbReference type="InterPro" id="IPR010985">
    <property type="entry name" value="Ribbon_hlx_hlx"/>
</dbReference>
<gene>
    <name evidence="1" type="ORF">AC482_03610</name>
</gene>
<name>A0A0M0BQB5_9ARCH</name>
<reference evidence="1 2" key="1">
    <citation type="submission" date="2015-06" db="EMBL/GenBank/DDBJ databases">
        <title>New insights into the roles of widespread benthic archaea in carbon and nitrogen cycling.</title>
        <authorList>
            <person name="Lazar C.S."/>
            <person name="Baker B.J."/>
            <person name="Seitz K.W."/>
            <person name="Hyde A.S."/>
            <person name="Dick G.J."/>
            <person name="Hinrichs K.-U."/>
            <person name="Teske A.P."/>
        </authorList>
    </citation>
    <scope>NUCLEOTIDE SEQUENCE [LARGE SCALE GENOMIC DNA]</scope>
    <source>
        <strain evidence="1">DG-45</strain>
    </source>
</reference>
<evidence type="ECO:0000313" key="2">
    <source>
        <dbReference type="Proteomes" id="UP000037210"/>
    </source>
</evidence>
<organism evidence="1 2">
    <name type="scientific">miscellaneous Crenarchaeota group-15 archaeon DG-45</name>
    <dbReference type="NCBI Taxonomy" id="1685127"/>
    <lineage>
        <taxon>Archaea</taxon>
        <taxon>Candidatus Bathyarchaeota</taxon>
        <taxon>MCG-15</taxon>
    </lineage>
</organism>
<dbReference type="EMBL" id="LFWZ01000028">
    <property type="protein sequence ID" value="KON30550.1"/>
    <property type="molecule type" value="Genomic_DNA"/>
</dbReference>
<dbReference type="AlphaFoldDB" id="A0A0M0BQB5"/>
<evidence type="ECO:0008006" key="3">
    <source>
        <dbReference type="Google" id="ProtNLM"/>
    </source>
</evidence>
<dbReference type="GO" id="GO:0006355">
    <property type="term" value="P:regulation of DNA-templated transcription"/>
    <property type="evidence" value="ECO:0007669"/>
    <property type="project" value="InterPro"/>
</dbReference>
<dbReference type="Proteomes" id="UP000037210">
    <property type="component" value="Unassembled WGS sequence"/>
</dbReference>
<accession>A0A0M0BQB5</accession>
<sequence length="197" mass="22071">MEGGGSEDTRLIVVPSHLVERLRAVAMRKGVSLSGYAVEALEQALRAEGMGSSPREAVDLFRLMLVQRGAGALQLPRSSLEHLVGMLYPEGGEELRRIWGEAGRWDGEYLHTNLRDGDVLGFLERALLVSWDLDEAEIRNDEEGVTLRCTSFMMALETTELLVSYVSGAMDSLGYEEVNRDYLRGMATLRFRKTFKR</sequence>